<dbReference type="EMBL" id="BOQE01000001">
    <property type="protein sequence ID" value="GIM46033.1"/>
    <property type="molecule type" value="Genomic_DNA"/>
</dbReference>
<organism evidence="2 3">
    <name type="scientific">Collibacillus ludicampi</name>
    <dbReference type="NCBI Taxonomy" id="2771369"/>
    <lineage>
        <taxon>Bacteria</taxon>
        <taxon>Bacillati</taxon>
        <taxon>Bacillota</taxon>
        <taxon>Bacilli</taxon>
        <taxon>Bacillales</taxon>
        <taxon>Alicyclobacillaceae</taxon>
        <taxon>Collibacillus</taxon>
    </lineage>
</organism>
<feature type="transmembrane region" description="Helical" evidence="1">
    <location>
        <begin position="6"/>
        <end position="27"/>
    </location>
</feature>
<name>A0AAV4LEE4_9BACL</name>
<keyword evidence="1" id="KW-0472">Membrane</keyword>
<keyword evidence="3" id="KW-1185">Reference proteome</keyword>
<dbReference type="Proteomes" id="UP001057291">
    <property type="component" value="Unassembled WGS sequence"/>
</dbReference>
<evidence type="ECO:0000256" key="1">
    <source>
        <dbReference type="SAM" id="Phobius"/>
    </source>
</evidence>
<evidence type="ECO:0000313" key="2">
    <source>
        <dbReference type="EMBL" id="GIM46033.1"/>
    </source>
</evidence>
<proteinExistence type="predicted"/>
<comment type="caution">
    <text evidence="2">The sequence shown here is derived from an EMBL/GenBank/DDBJ whole genome shotgun (WGS) entry which is preliminary data.</text>
</comment>
<gene>
    <name evidence="2" type="ORF">DNHGIG_15820</name>
</gene>
<evidence type="ECO:0000313" key="3">
    <source>
        <dbReference type="Proteomes" id="UP001057291"/>
    </source>
</evidence>
<keyword evidence="1" id="KW-0812">Transmembrane</keyword>
<accession>A0AAV4LEE4</accession>
<sequence length="124" mass="14460">MRRFKIKWVILLILIGFIVGIILVGHSDWNREYQFKRGLEQLKSVDDIGYDSDLEAAKEIISMPRPLSIKILNRSINTKPQHPAYLEVVEMNGKKYEIGVECFTDPLPWTPFEIWTITTVQRAK</sequence>
<reference evidence="2" key="1">
    <citation type="journal article" date="2023" name="Int. J. Syst. Evol. Microbiol.">
        <title>Collibacillus ludicampi gen. nov., sp. nov., a new soil bacterium of the family Alicyclobacillaceae.</title>
        <authorList>
            <person name="Jojima T."/>
            <person name="Ioku Y."/>
            <person name="Fukuta Y."/>
            <person name="Shirasaka N."/>
            <person name="Matsumura Y."/>
            <person name="Mori M."/>
        </authorList>
    </citation>
    <scope>NUCLEOTIDE SEQUENCE</scope>
    <source>
        <strain evidence="2">TP075</strain>
    </source>
</reference>
<evidence type="ECO:0008006" key="4">
    <source>
        <dbReference type="Google" id="ProtNLM"/>
    </source>
</evidence>
<protein>
    <recommendedName>
        <fullName evidence="4">DUF3139 domain-containing protein</fullName>
    </recommendedName>
</protein>
<keyword evidence="1" id="KW-1133">Transmembrane helix</keyword>
<dbReference type="AlphaFoldDB" id="A0AAV4LEE4"/>